<reference evidence="1 2" key="1">
    <citation type="submission" date="2018-06" db="EMBL/GenBank/DDBJ databases">
        <authorList>
            <consortium name="Pathogen Informatics"/>
            <person name="Doyle S."/>
        </authorList>
    </citation>
    <scope>NUCLEOTIDE SEQUENCE [LARGE SCALE GENOMIC DNA]</scope>
    <source>
        <strain evidence="1 2">NCTC10736</strain>
    </source>
</reference>
<proteinExistence type="predicted"/>
<name>A0A380A611_9GAMM</name>
<dbReference type="AlphaFoldDB" id="A0A380A611"/>
<dbReference type="EMBL" id="UGYV01000001">
    <property type="protein sequence ID" value="SUI74936.1"/>
    <property type="molecule type" value="Genomic_DNA"/>
</dbReference>
<dbReference type="Proteomes" id="UP000255061">
    <property type="component" value="Unassembled WGS sequence"/>
</dbReference>
<sequence length="45" mass="5436">MNQSEDFGKILKPWPNLVDHFNDLNYEYWDIVYGCCSQHLQKQAF</sequence>
<organism evidence="1 2">
    <name type="scientific">Shewanella morhuae</name>
    <dbReference type="NCBI Taxonomy" id="365591"/>
    <lineage>
        <taxon>Bacteria</taxon>
        <taxon>Pseudomonadati</taxon>
        <taxon>Pseudomonadota</taxon>
        <taxon>Gammaproteobacteria</taxon>
        <taxon>Alteromonadales</taxon>
        <taxon>Shewanellaceae</taxon>
        <taxon>Shewanella</taxon>
    </lineage>
</organism>
<accession>A0A380A611</accession>
<gene>
    <name evidence="1" type="ORF">NCTC10736_01671</name>
</gene>
<evidence type="ECO:0000313" key="1">
    <source>
        <dbReference type="EMBL" id="SUI74936.1"/>
    </source>
</evidence>
<protein>
    <submittedName>
        <fullName evidence="1">Uncharacterized protein</fullName>
    </submittedName>
</protein>
<evidence type="ECO:0000313" key="2">
    <source>
        <dbReference type="Proteomes" id="UP000255061"/>
    </source>
</evidence>